<dbReference type="GO" id="GO:0007166">
    <property type="term" value="P:cell surface receptor signaling pathway"/>
    <property type="evidence" value="ECO:0007669"/>
    <property type="project" value="TreeGrafter"/>
</dbReference>
<feature type="domain" description="Ig-like" evidence="13">
    <location>
        <begin position="89"/>
        <end position="190"/>
    </location>
</feature>
<dbReference type="PANTHER" id="PTHR25466:SF14">
    <property type="entry name" value="BUTYROPHILIN SUBFAMILY 2 MEMBER A2-LIKE-RELATED"/>
    <property type="match status" value="1"/>
</dbReference>
<keyword evidence="3 12" id="KW-0812">Transmembrane</keyword>
<evidence type="ECO:0000259" key="13">
    <source>
        <dbReference type="PROSITE" id="PS50835"/>
    </source>
</evidence>
<evidence type="ECO:0000256" key="12">
    <source>
        <dbReference type="SAM" id="Phobius"/>
    </source>
</evidence>
<keyword evidence="10" id="KW-0393">Immunoglobulin domain</keyword>
<dbReference type="GO" id="GO:0006955">
    <property type="term" value="P:immune response"/>
    <property type="evidence" value="ECO:0007669"/>
    <property type="project" value="TreeGrafter"/>
</dbReference>
<dbReference type="Pfam" id="PF07686">
    <property type="entry name" value="V-set"/>
    <property type="match status" value="2"/>
</dbReference>
<evidence type="ECO:0000256" key="11">
    <source>
        <dbReference type="SAM" id="MobiDB-lite"/>
    </source>
</evidence>
<evidence type="ECO:0000256" key="10">
    <source>
        <dbReference type="ARBA" id="ARBA00023319"/>
    </source>
</evidence>
<dbReference type="InterPro" id="IPR003599">
    <property type="entry name" value="Ig_sub"/>
</dbReference>
<keyword evidence="2" id="KW-1003">Cell membrane</keyword>
<dbReference type="InterPro" id="IPR051713">
    <property type="entry name" value="T-cell_Activation_Regulation"/>
</dbReference>
<dbReference type="PROSITE" id="PS50835">
    <property type="entry name" value="IG_LIKE"/>
    <property type="match status" value="3"/>
</dbReference>
<keyword evidence="4" id="KW-0732">Signal</keyword>
<feature type="domain" description="Ig-like" evidence="13">
    <location>
        <begin position="197"/>
        <end position="334"/>
    </location>
</feature>
<feature type="transmembrane region" description="Helical" evidence="12">
    <location>
        <begin position="198"/>
        <end position="219"/>
    </location>
</feature>
<evidence type="ECO:0000256" key="8">
    <source>
        <dbReference type="ARBA" id="ARBA00023170"/>
    </source>
</evidence>
<sequence length="338" mass="39066">MWTRSDLDPNSVHLRQEGGDNLRGQNQHYRGRTSMNRYALITNDFSLTLTKPSKTDSGNYTCSISAGGKERRLGDIQLQVKDQQVEVMVREGSQSVILPCNTTPDLPKNTTVEWTRSEVGLITVHEYSNRNDNLMTQDEVYRDRTKMNKDLLRTGDLSLTLKHPTERDSGGYICTIYRDKDILRQKVVLQVKEPFPPWATALLVLLVLLVVFGGLLFYFRHYFMSGEYYQKVEVDSGVESVQLPCKNIVNFLKNTNVEWKDRDNRMVHVYENGSDQPGEQHQDYKDRTKIKRNLLKPVDFSLTLKFPTYRDTNTYTCTISRGGNIQIKKRVELKVRGQ</sequence>
<keyword evidence="5 12" id="KW-1133">Transmembrane helix</keyword>
<dbReference type="SUPFAM" id="SSF48726">
    <property type="entry name" value="Immunoglobulin"/>
    <property type="match status" value="3"/>
</dbReference>
<dbReference type="GO" id="GO:0009897">
    <property type="term" value="C:external side of plasma membrane"/>
    <property type="evidence" value="ECO:0007669"/>
    <property type="project" value="TreeGrafter"/>
</dbReference>
<evidence type="ECO:0000256" key="6">
    <source>
        <dbReference type="ARBA" id="ARBA00023136"/>
    </source>
</evidence>
<keyword evidence="7" id="KW-1015">Disulfide bond</keyword>
<evidence type="ECO:0000256" key="3">
    <source>
        <dbReference type="ARBA" id="ARBA00022692"/>
    </source>
</evidence>
<keyword evidence="8" id="KW-0675">Receptor</keyword>
<dbReference type="GO" id="GO:0031295">
    <property type="term" value="P:T cell costimulation"/>
    <property type="evidence" value="ECO:0007669"/>
    <property type="project" value="TreeGrafter"/>
</dbReference>
<dbReference type="SMART" id="SM00406">
    <property type="entry name" value="IGv"/>
    <property type="match status" value="2"/>
</dbReference>
<feature type="domain" description="Ig-like" evidence="13">
    <location>
        <begin position="1"/>
        <end position="74"/>
    </location>
</feature>
<organism evidence="14 15">
    <name type="scientific">Pundamilia nyererei</name>
    <dbReference type="NCBI Taxonomy" id="303518"/>
    <lineage>
        <taxon>Eukaryota</taxon>
        <taxon>Metazoa</taxon>
        <taxon>Chordata</taxon>
        <taxon>Craniata</taxon>
        <taxon>Vertebrata</taxon>
        <taxon>Euteleostomi</taxon>
        <taxon>Actinopterygii</taxon>
        <taxon>Neopterygii</taxon>
        <taxon>Teleostei</taxon>
        <taxon>Neoteleostei</taxon>
        <taxon>Acanthomorphata</taxon>
        <taxon>Ovalentaria</taxon>
        <taxon>Cichlomorphae</taxon>
        <taxon>Cichliformes</taxon>
        <taxon>Cichlidae</taxon>
        <taxon>African cichlids</taxon>
        <taxon>Pseudocrenilabrinae</taxon>
        <taxon>Haplochromini</taxon>
        <taxon>Pundamilia</taxon>
    </lineage>
</organism>
<dbReference type="Proteomes" id="UP000695023">
    <property type="component" value="Unplaced"/>
</dbReference>
<dbReference type="GO" id="GO:0042130">
    <property type="term" value="P:negative regulation of T cell proliferation"/>
    <property type="evidence" value="ECO:0007669"/>
    <property type="project" value="TreeGrafter"/>
</dbReference>
<evidence type="ECO:0000256" key="4">
    <source>
        <dbReference type="ARBA" id="ARBA00022729"/>
    </source>
</evidence>
<dbReference type="InterPro" id="IPR007110">
    <property type="entry name" value="Ig-like_dom"/>
</dbReference>
<proteinExistence type="predicted"/>
<keyword evidence="14" id="KW-1185">Reference proteome</keyword>
<evidence type="ECO:0000256" key="5">
    <source>
        <dbReference type="ARBA" id="ARBA00022989"/>
    </source>
</evidence>
<evidence type="ECO:0000256" key="1">
    <source>
        <dbReference type="ARBA" id="ARBA00004251"/>
    </source>
</evidence>
<dbReference type="GO" id="GO:0071222">
    <property type="term" value="P:cellular response to lipopolysaccharide"/>
    <property type="evidence" value="ECO:0007669"/>
    <property type="project" value="TreeGrafter"/>
</dbReference>
<dbReference type="Gene3D" id="2.60.40.10">
    <property type="entry name" value="Immunoglobulins"/>
    <property type="match status" value="3"/>
</dbReference>
<comment type="subcellular location">
    <subcellularLocation>
        <location evidence="1">Cell membrane</location>
        <topology evidence="1">Single-pass type I membrane protein</topology>
    </subcellularLocation>
</comment>
<protein>
    <submittedName>
        <fullName evidence="15">Uncharacterized protein LOC106455998</fullName>
    </submittedName>
</protein>
<dbReference type="GO" id="GO:0042102">
    <property type="term" value="P:positive regulation of T cell proliferation"/>
    <property type="evidence" value="ECO:0007669"/>
    <property type="project" value="TreeGrafter"/>
</dbReference>
<evidence type="ECO:0000256" key="7">
    <source>
        <dbReference type="ARBA" id="ARBA00023157"/>
    </source>
</evidence>
<name>A0A9Y6J872_9CICH</name>
<dbReference type="SMART" id="SM00409">
    <property type="entry name" value="IG"/>
    <property type="match status" value="3"/>
</dbReference>
<accession>A0A9Y6J872</accession>
<evidence type="ECO:0000313" key="14">
    <source>
        <dbReference type="Proteomes" id="UP000695023"/>
    </source>
</evidence>
<dbReference type="InterPro" id="IPR013783">
    <property type="entry name" value="Ig-like_fold"/>
</dbReference>
<dbReference type="InterPro" id="IPR013106">
    <property type="entry name" value="Ig_V-set"/>
</dbReference>
<keyword evidence="6 12" id="KW-0472">Membrane</keyword>
<evidence type="ECO:0000256" key="9">
    <source>
        <dbReference type="ARBA" id="ARBA00023180"/>
    </source>
</evidence>
<dbReference type="AlphaFoldDB" id="A0A9Y6J872"/>
<dbReference type="PANTHER" id="PTHR25466">
    <property type="entry name" value="T-LYMPHOCYTE ACTIVATION ANTIGEN"/>
    <property type="match status" value="1"/>
</dbReference>
<gene>
    <name evidence="15" type="primary">LOC106455998</name>
</gene>
<dbReference type="GeneID" id="106455998"/>
<evidence type="ECO:0000313" key="15">
    <source>
        <dbReference type="RefSeq" id="XP_013763457.1"/>
    </source>
</evidence>
<feature type="region of interest" description="Disordered" evidence="11">
    <location>
        <begin position="1"/>
        <end position="28"/>
    </location>
</feature>
<keyword evidence="9" id="KW-0325">Glycoprotein</keyword>
<dbReference type="RefSeq" id="XP_013763457.1">
    <property type="nucleotide sequence ID" value="XM_013908003.1"/>
</dbReference>
<evidence type="ECO:0000256" key="2">
    <source>
        <dbReference type="ARBA" id="ARBA00022475"/>
    </source>
</evidence>
<reference evidence="15" key="1">
    <citation type="submission" date="2025-08" db="UniProtKB">
        <authorList>
            <consortium name="RefSeq"/>
        </authorList>
    </citation>
    <scope>IDENTIFICATION</scope>
</reference>
<dbReference type="InterPro" id="IPR036179">
    <property type="entry name" value="Ig-like_dom_sf"/>
</dbReference>